<keyword evidence="1" id="KW-0472">Membrane</keyword>
<keyword evidence="1" id="KW-1133">Transmembrane helix</keyword>
<keyword evidence="3" id="KW-1185">Reference proteome</keyword>
<reference evidence="2" key="1">
    <citation type="submission" date="2019-10" db="EMBL/GenBank/DDBJ databases">
        <authorList>
            <person name="Zhang R."/>
            <person name="Pan Y."/>
            <person name="Wang J."/>
            <person name="Ma R."/>
            <person name="Yu S."/>
        </authorList>
    </citation>
    <scope>NUCLEOTIDE SEQUENCE</scope>
    <source>
        <strain evidence="2">LA-IB0</strain>
        <tissue evidence="2">Leaf</tissue>
    </source>
</reference>
<feature type="transmembrane region" description="Helical" evidence="1">
    <location>
        <begin position="66"/>
        <end position="89"/>
    </location>
</feature>
<gene>
    <name evidence="2" type="ORF">BUALT_Bualt15G0093700</name>
</gene>
<comment type="caution">
    <text evidence="2">The sequence shown here is derived from an EMBL/GenBank/DDBJ whole genome shotgun (WGS) entry which is preliminary data.</text>
</comment>
<dbReference type="AlphaFoldDB" id="A0AAV6WC73"/>
<evidence type="ECO:0000256" key="1">
    <source>
        <dbReference type="SAM" id="Phobius"/>
    </source>
</evidence>
<accession>A0AAV6WC73</accession>
<keyword evidence="1" id="KW-0812">Transmembrane</keyword>
<evidence type="ECO:0000313" key="2">
    <source>
        <dbReference type="EMBL" id="KAG8368891.1"/>
    </source>
</evidence>
<dbReference type="EMBL" id="WHWC01000015">
    <property type="protein sequence ID" value="KAG8368891.1"/>
    <property type="molecule type" value="Genomic_DNA"/>
</dbReference>
<protein>
    <submittedName>
        <fullName evidence="2">Uncharacterized protein</fullName>
    </submittedName>
</protein>
<sequence>MSRSNSSSSCSSQWRRSQTVSSNSAPRPTYGCGFELPVLTSWTNLNPGRRFRMCPNYGRQIGVSAIGLRVCVVYYGWLGVVSFGVVMVWRHLGQAVRQTLGHFQKKTWLSCRLVLKRKLKWTETTLSDGTWGARGLEALTGLTTLFGSTIAGVDTNLDVEAATFAGLAAMFGCIGSFLDAMEADLD</sequence>
<organism evidence="2 3">
    <name type="scientific">Buddleja alternifolia</name>
    <dbReference type="NCBI Taxonomy" id="168488"/>
    <lineage>
        <taxon>Eukaryota</taxon>
        <taxon>Viridiplantae</taxon>
        <taxon>Streptophyta</taxon>
        <taxon>Embryophyta</taxon>
        <taxon>Tracheophyta</taxon>
        <taxon>Spermatophyta</taxon>
        <taxon>Magnoliopsida</taxon>
        <taxon>eudicotyledons</taxon>
        <taxon>Gunneridae</taxon>
        <taxon>Pentapetalae</taxon>
        <taxon>asterids</taxon>
        <taxon>lamiids</taxon>
        <taxon>Lamiales</taxon>
        <taxon>Scrophulariaceae</taxon>
        <taxon>Buddlejeae</taxon>
        <taxon>Buddleja</taxon>
    </lineage>
</organism>
<name>A0AAV6WC73_9LAMI</name>
<dbReference type="Proteomes" id="UP000826271">
    <property type="component" value="Unassembled WGS sequence"/>
</dbReference>
<evidence type="ECO:0000313" key="3">
    <source>
        <dbReference type="Proteomes" id="UP000826271"/>
    </source>
</evidence>
<proteinExistence type="predicted"/>